<keyword evidence="3" id="KW-0464">Manganese</keyword>
<dbReference type="InterPro" id="IPR022830">
    <property type="entry name" value="Indigdn_synthA-like"/>
</dbReference>
<keyword evidence="1" id="KW-0479">Metal-binding</keyword>
<dbReference type="PANTHER" id="PTHR42909:SF1">
    <property type="entry name" value="CARBOHYDRATE KINASE PFKB DOMAIN-CONTAINING PROTEIN"/>
    <property type="match status" value="1"/>
</dbReference>
<evidence type="ECO:0000256" key="5">
    <source>
        <dbReference type="ARBA" id="ARBA00023295"/>
    </source>
</evidence>
<dbReference type="GO" id="GO:0004730">
    <property type="term" value="F:pseudouridylate synthase activity"/>
    <property type="evidence" value="ECO:0007669"/>
    <property type="project" value="InterPro"/>
</dbReference>
<evidence type="ECO:0000256" key="3">
    <source>
        <dbReference type="ARBA" id="ARBA00023211"/>
    </source>
</evidence>
<evidence type="ECO:0000259" key="6">
    <source>
        <dbReference type="Pfam" id="PF00294"/>
    </source>
</evidence>
<dbReference type="Pfam" id="PF04227">
    <property type="entry name" value="Indigoidine_A"/>
    <property type="match status" value="1"/>
</dbReference>
<dbReference type="AlphaFoldDB" id="A0AAD7UCG2"/>
<keyword evidence="5" id="KW-0326">Glycosidase</keyword>
<dbReference type="GO" id="GO:0046872">
    <property type="term" value="F:metal ion binding"/>
    <property type="evidence" value="ECO:0007669"/>
    <property type="project" value="UniProtKB-KW"/>
</dbReference>
<dbReference type="PANTHER" id="PTHR42909">
    <property type="entry name" value="ZGC:136858"/>
    <property type="match status" value="1"/>
</dbReference>
<evidence type="ECO:0000256" key="4">
    <source>
        <dbReference type="ARBA" id="ARBA00023239"/>
    </source>
</evidence>
<dbReference type="EMBL" id="JAQMWT010000451">
    <property type="protein sequence ID" value="KAJ8601129.1"/>
    <property type="molecule type" value="Genomic_DNA"/>
</dbReference>
<reference evidence="7" key="1">
    <citation type="submission" date="2023-01" db="EMBL/GenBank/DDBJ databases">
        <title>Metagenome sequencing of chrysophaentin producing Chrysophaeum taylorii.</title>
        <authorList>
            <person name="Davison J."/>
            <person name="Bewley C."/>
        </authorList>
    </citation>
    <scope>NUCLEOTIDE SEQUENCE</scope>
    <source>
        <strain evidence="7">NIES-1699</strain>
    </source>
</reference>
<accession>A0AAD7UCG2</accession>
<comment type="caution">
    <text evidence="7">The sequence shown here is derived from an EMBL/GenBank/DDBJ whole genome shotgun (WGS) entry which is preliminary data.</text>
</comment>
<dbReference type="GO" id="GO:0016798">
    <property type="term" value="F:hydrolase activity, acting on glycosyl bonds"/>
    <property type="evidence" value="ECO:0007669"/>
    <property type="project" value="UniProtKB-KW"/>
</dbReference>
<organism evidence="7 8">
    <name type="scientific">Chrysophaeum taylorii</name>
    <dbReference type="NCBI Taxonomy" id="2483200"/>
    <lineage>
        <taxon>Eukaryota</taxon>
        <taxon>Sar</taxon>
        <taxon>Stramenopiles</taxon>
        <taxon>Ochrophyta</taxon>
        <taxon>Pelagophyceae</taxon>
        <taxon>Pelagomonadales</taxon>
        <taxon>Pelagomonadaceae</taxon>
        <taxon>Chrysophaeum</taxon>
    </lineage>
</organism>
<dbReference type="SUPFAM" id="SSF110581">
    <property type="entry name" value="Indigoidine synthase A-like"/>
    <property type="match status" value="1"/>
</dbReference>
<dbReference type="Gene3D" id="3.40.1790.10">
    <property type="entry name" value="Indigoidine synthase domain"/>
    <property type="match status" value="1"/>
</dbReference>
<dbReference type="Pfam" id="PF00294">
    <property type="entry name" value="PfkB"/>
    <property type="match status" value="1"/>
</dbReference>
<name>A0AAD7UCG2_9STRA</name>
<dbReference type="SUPFAM" id="SSF53613">
    <property type="entry name" value="Ribokinase-like"/>
    <property type="match status" value="1"/>
</dbReference>
<evidence type="ECO:0000256" key="1">
    <source>
        <dbReference type="ARBA" id="ARBA00022723"/>
    </source>
</evidence>
<evidence type="ECO:0000313" key="8">
    <source>
        <dbReference type="Proteomes" id="UP001230188"/>
    </source>
</evidence>
<protein>
    <recommendedName>
        <fullName evidence="6">Carbohydrate kinase PfkB domain-containing protein</fullName>
    </recommendedName>
</protein>
<dbReference type="GO" id="GO:0005737">
    <property type="term" value="C:cytoplasm"/>
    <property type="evidence" value="ECO:0007669"/>
    <property type="project" value="TreeGrafter"/>
</dbReference>
<keyword evidence="4" id="KW-0456">Lyase</keyword>
<gene>
    <name evidence="7" type="ORF">CTAYLR_008830</name>
</gene>
<evidence type="ECO:0000256" key="2">
    <source>
        <dbReference type="ARBA" id="ARBA00022801"/>
    </source>
</evidence>
<sequence length="556" mass="58310">MRWLRVSEEVRWSLPRVVALESTIITHGMPYPRNLETARRVEAAVRAKGVVPATIAILDGQAHVGLSDAQLERVASAETPRKCSTRDVAAACVQGVIGGTTVGATAAIAEKAGIGAMATGGIGGVHWGDRMDVSNDLVELGRHRVAVVCAGCKSVLDVEKTLEVLETHGVAVFGYGSDLFQTFFTASKWRAPLRVDAPEEVARWLRVGLGGGAVVAVPHASYDPIVDRAVSKAVDESPGDTPRMLARIEELTGGRSLELNIELVVRNAGVAADVAKAIVSSSSSDMLVVGASSIDQIDGRMGGVARNIAQAAGACGLDVALVSAASLFEPSPAYDATRVLASPSMPWMVDGVFVEPAGYGAYLAEAVANSSNVARLVVADADLPEAALDIVLNSYQTRELWFDPTTPGKARRYHGKVASRATLVAPNEPELVELTRHLPSAATSEDRAVALASSAKTRVLATLGDRGVLFVDRERRVHRFPAAPIVSNPTSTVGAGDTLLGVTAAAWLDLFDASEPRLPDAIRIGVEAAALTVQHDANVSPAISPAWLRTRGPSST</sequence>
<dbReference type="Gene3D" id="3.40.1190.20">
    <property type="match status" value="1"/>
</dbReference>
<proteinExistence type="predicted"/>
<evidence type="ECO:0000313" key="7">
    <source>
        <dbReference type="EMBL" id="KAJ8601129.1"/>
    </source>
</evidence>
<keyword evidence="8" id="KW-1185">Reference proteome</keyword>
<dbReference type="InterPro" id="IPR011611">
    <property type="entry name" value="PfkB_dom"/>
</dbReference>
<feature type="domain" description="Carbohydrate kinase PfkB" evidence="6">
    <location>
        <begin position="378"/>
        <end position="536"/>
    </location>
</feature>
<dbReference type="InterPro" id="IPR007342">
    <property type="entry name" value="PsuG"/>
</dbReference>
<dbReference type="InterPro" id="IPR029056">
    <property type="entry name" value="Ribokinase-like"/>
</dbReference>
<dbReference type="Proteomes" id="UP001230188">
    <property type="component" value="Unassembled WGS sequence"/>
</dbReference>
<keyword evidence="2" id="KW-0378">Hydrolase</keyword>